<dbReference type="Proteomes" id="UP000823641">
    <property type="component" value="Unassembled WGS sequence"/>
</dbReference>
<protein>
    <submittedName>
        <fullName evidence="10">Cation transporter</fullName>
    </submittedName>
</protein>
<dbReference type="AlphaFoldDB" id="A0A9D9N4C1"/>
<dbReference type="Pfam" id="PF16916">
    <property type="entry name" value="ZT_dimer"/>
    <property type="match status" value="1"/>
</dbReference>
<dbReference type="InterPro" id="IPR050291">
    <property type="entry name" value="CDF_Transporter"/>
</dbReference>
<evidence type="ECO:0000256" key="6">
    <source>
        <dbReference type="ARBA" id="ARBA00023136"/>
    </source>
</evidence>
<dbReference type="PANTHER" id="PTHR43840">
    <property type="entry name" value="MITOCHONDRIAL METAL TRANSPORTER 1-RELATED"/>
    <property type="match status" value="1"/>
</dbReference>
<feature type="transmembrane region" description="Helical" evidence="7">
    <location>
        <begin position="115"/>
        <end position="136"/>
    </location>
</feature>
<keyword evidence="4 7" id="KW-0812">Transmembrane</keyword>
<comment type="similarity">
    <text evidence="2">Belongs to the cation diffusion facilitator (CDF) transporter (TC 2.A.4) family.</text>
</comment>
<evidence type="ECO:0000313" key="11">
    <source>
        <dbReference type="Proteomes" id="UP000823641"/>
    </source>
</evidence>
<evidence type="ECO:0000256" key="1">
    <source>
        <dbReference type="ARBA" id="ARBA00004141"/>
    </source>
</evidence>
<accession>A0A9D9N4C1</accession>
<dbReference type="FunFam" id="1.20.1510.10:FF:000006">
    <property type="entry name" value="Divalent cation efflux transporter"/>
    <property type="match status" value="1"/>
</dbReference>
<evidence type="ECO:0000256" key="5">
    <source>
        <dbReference type="ARBA" id="ARBA00022989"/>
    </source>
</evidence>
<feature type="domain" description="Cation efflux protein transmembrane" evidence="8">
    <location>
        <begin position="15"/>
        <end position="214"/>
    </location>
</feature>
<evidence type="ECO:0000259" key="8">
    <source>
        <dbReference type="Pfam" id="PF01545"/>
    </source>
</evidence>
<dbReference type="EMBL" id="JADIMG010000059">
    <property type="protein sequence ID" value="MBO8459872.1"/>
    <property type="molecule type" value="Genomic_DNA"/>
</dbReference>
<dbReference type="PANTHER" id="PTHR43840:SF15">
    <property type="entry name" value="MITOCHONDRIAL METAL TRANSPORTER 1-RELATED"/>
    <property type="match status" value="1"/>
</dbReference>
<evidence type="ECO:0000256" key="2">
    <source>
        <dbReference type="ARBA" id="ARBA00008114"/>
    </source>
</evidence>
<organism evidence="10 11">
    <name type="scientific">Candidatus Gallipaludibacter merdavium</name>
    <dbReference type="NCBI Taxonomy" id="2840839"/>
    <lineage>
        <taxon>Bacteria</taxon>
        <taxon>Pseudomonadati</taxon>
        <taxon>Bacteroidota</taxon>
        <taxon>Bacteroidia</taxon>
        <taxon>Bacteroidales</taxon>
        <taxon>Candidatus Gallipaludibacter</taxon>
    </lineage>
</organism>
<evidence type="ECO:0000313" key="10">
    <source>
        <dbReference type="EMBL" id="MBO8459872.1"/>
    </source>
</evidence>
<feature type="transmembrane region" description="Helical" evidence="7">
    <location>
        <begin position="163"/>
        <end position="179"/>
    </location>
</feature>
<sequence length="299" mass="32528">MNNNSREKSIYRITLIGTIVNVILTVAKFLAGFFGHSGAMIADAVHSCSDFFTDIVVLLFVHISAKPNDKSHDFGHGKFETLATVIIGIALLAVAIGIITHNAQLIVQVINGQTIAAPSIIALYTAAISIIAKELLYQATVKVGKNTNSPAVIANAWHHRSDAFSSVGTLIGIAGAFFLGEKWRILDPIAAIVVGLFIIKVAIELIIPGLNELLEKSLPDEEETKILKIITENPSIKDPHNLKTRKIGANIAIDLHIRLDENMSVKESHAITVDIENKIRQEYGPATQITLHVEPYKKP</sequence>
<comment type="subcellular location">
    <subcellularLocation>
        <location evidence="1">Membrane</location>
        <topology evidence="1">Multi-pass membrane protein</topology>
    </subcellularLocation>
</comment>
<evidence type="ECO:0000256" key="7">
    <source>
        <dbReference type="SAM" id="Phobius"/>
    </source>
</evidence>
<dbReference type="SUPFAM" id="SSF161111">
    <property type="entry name" value="Cation efflux protein transmembrane domain-like"/>
    <property type="match status" value="1"/>
</dbReference>
<dbReference type="GO" id="GO:0016020">
    <property type="term" value="C:membrane"/>
    <property type="evidence" value="ECO:0007669"/>
    <property type="project" value="UniProtKB-SubCell"/>
</dbReference>
<keyword evidence="6 7" id="KW-0472">Membrane</keyword>
<keyword evidence="5 7" id="KW-1133">Transmembrane helix</keyword>
<dbReference type="Gene3D" id="3.30.70.1350">
    <property type="entry name" value="Cation efflux protein, cytoplasmic domain"/>
    <property type="match status" value="1"/>
</dbReference>
<dbReference type="InterPro" id="IPR036837">
    <property type="entry name" value="Cation_efflux_CTD_sf"/>
</dbReference>
<comment type="caution">
    <text evidence="10">The sequence shown here is derived from an EMBL/GenBank/DDBJ whole genome shotgun (WGS) entry which is preliminary data.</text>
</comment>
<dbReference type="SUPFAM" id="SSF160240">
    <property type="entry name" value="Cation efflux protein cytoplasmic domain-like"/>
    <property type="match status" value="1"/>
</dbReference>
<dbReference type="Pfam" id="PF01545">
    <property type="entry name" value="Cation_efflux"/>
    <property type="match status" value="1"/>
</dbReference>
<feature type="transmembrane region" description="Helical" evidence="7">
    <location>
        <begin position="185"/>
        <end position="207"/>
    </location>
</feature>
<evidence type="ECO:0000256" key="4">
    <source>
        <dbReference type="ARBA" id="ARBA00022692"/>
    </source>
</evidence>
<dbReference type="InterPro" id="IPR058533">
    <property type="entry name" value="Cation_efflux_TM"/>
</dbReference>
<proteinExistence type="inferred from homology"/>
<evidence type="ECO:0000259" key="9">
    <source>
        <dbReference type="Pfam" id="PF16916"/>
    </source>
</evidence>
<reference evidence="10" key="2">
    <citation type="journal article" date="2021" name="PeerJ">
        <title>Extensive microbial diversity within the chicken gut microbiome revealed by metagenomics and culture.</title>
        <authorList>
            <person name="Gilroy R."/>
            <person name="Ravi A."/>
            <person name="Getino M."/>
            <person name="Pursley I."/>
            <person name="Horton D.L."/>
            <person name="Alikhan N.F."/>
            <person name="Baker D."/>
            <person name="Gharbi K."/>
            <person name="Hall N."/>
            <person name="Watson M."/>
            <person name="Adriaenssens E.M."/>
            <person name="Foster-Nyarko E."/>
            <person name="Jarju S."/>
            <person name="Secka A."/>
            <person name="Antonio M."/>
            <person name="Oren A."/>
            <person name="Chaudhuri R.R."/>
            <person name="La Ragione R."/>
            <person name="Hildebrand F."/>
            <person name="Pallen M.J."/>
        </authorList>
    </citation>
    <scope>NUCLEOTIDE SEQUENCE</scope>
    <source>
        <strain evidence="10">G3-3990</strain>
    </source>
</reference>
<dbReference type="GO" id="GO:0008324">
    <property type="term" value="F:monoatomic cation transmembrane transporter activity"/>
    <property type="evidence" value="ECO:0007669"/>
    <property type="project" value="InterPro"/>
</dbReference>
<evidence type="ECO:0000256" key="3">
    <source>
        <dbReference type="ARBA" id="ARBA00022448"/>
    </source>
</evidence>
<dbReference type="InterPro" id="IPR027469">
    <property type="entry name" value="Cation_efflux_TMD_sf"/>
</dbReference>
<feature type="transmembrane region" description="Helical" evidence="7">
    <location>
        <begin position="82"/>
        <end position="103"/>
    </location>
</feature>
<reference evidence="10" key="1">
    <citation type="submission" date="2020-10" db="EMBL/GenBank/DDBJ databases">
        <authorList>
            <person name="Gilroy R."/>
        </authorList>
    </citation>
    <scope>NUCLEOTIDE SEQUENCE</scope>
    <source>
        <strain evidence="10">G3-3990</strain>
    </source>
</reference>
<gene>
    <name evidence="10" type="ORF">IAA73_06025</name>
</gene>
<feature type="transmembrane region" description="Helical" evidence="7">
    <location>
        <begin position="12"/>
        <end position="34"/>
    </location>
</feature>
<dbReference type="Gene3D" id="1.20.1510.10">
    <property type="entry name" value="Cation efflux protein transmembrane domain"/>
    <property type="match status" value="1"/>
</dbReference>
<keyword evidence="3" id="KW-0813">Transport</keyword>
<dbReference type="InterPro" id="IPR002524">
    <property type="entry name" value="Cation_efflux"/>
</dbReference>
<feature type="domain" description="Cation efflux protein cytoplasmic" evidence="9">
    <location>
        <begin position="218"/>
        <end position="296"/>
    </location>
</feature>
<dbReference type="InterPro" id="IPR027470">
    <property type="entry name" value="Cation_efflux_CTD"/>
</dbReference>
<name>A0A9D9N4C1_9BACT</name>
<dbReference type="NCBIfam" id="TIGR01297">
    <property type="entry name" value="CDF"/>
    <property type="match status" value="1"/>
</dbReference>